<dbReference type="EMBL" id="UINC01096243">
    <property type="protein sequence ID" value="SVC52969.1"/>
    <property type="molecule type" value="Genomic_DNA"/>
</dbReference>
<keyword evidence="1" id="KW-0560">Oxidoreductase</keyword>
<reference evidence="3" key="1">
    <citation type="submission" date="2018-05" db="EMBL/GenBank/DDBJ databases">
        <authorList>
            <person name="Lanie J.A."/>
            <person name="Ng W.-L."/>
            <person name="Kazmierczak K.M."/>
            <person name="Andrzejewski T.M."/>
            <person name="Davidsen T.M."/>
            <person name="Wayne K.J."/>
            <person name="Tettelin H."/>
            <person name="Glass J.I."/>
            <person name="Rusch D."/>
            <person name="Podicherti R."/>
            <person name="Tsui H.-C.T."/>
            <person name="Winkler M.E."/>
        </authorList>
    </citation>
    <scope>NUCLEOTIDE SEQUENCE</scope>
</reference>
<sequence>MSKLKVGIVGVGGIARTHIPGWHASEHAELVAGSDIGEDVLNRFGEENGVDKLHTDPEALFSDSDIDIIDICTPSMYHAPLAIAALKAGKHVICEKPLAPTPDDIRRMIEARDKSGKTLMTAQHFRFQGSS</sequence>
<dbReference type="PANTHER" id="PTHR43818">
    <property type="entry name" value="BCDNA.GH03377"/>
    <property type="match status" value="1"/>
</dbReference>
<feature type="non-terminal residue" evidence="3">
    <location>
        <position position="131"/>
    </location>
</feature>
<dbReference type="InterPro" id="IPR050463">
    <property type="entry name" value="Gfo/Idh/MocA_oxidrdct_glycsds"/>
</dbReference>
<gene>
    <name evidence="3" type="ORF">METZ01_LOCUS305823</name>
</gene>
<protein>
    <recommendedName>
        <fullName evidence="2">Gfo/Idh/MocA-like oxidoreductase N-terminal domain-containing protein</fullName>
    </recommendedName>
</protein>
<dbReference type="GO" id="GO:0016491">
    <property type="term" value="F:oxidoreductase activity"/>
    <property type="evidence" value="ECO:0007669"/>
    <property type="project" value="UniProtKB-KW"/>
</dbReference>
<dbReference type="PANTHER" id="PTHR43818:SF11">
    <property type="entry name" value="BCDNA.GH03377"/>
    <property type="match status" value="1"/>
</dbReference>
<evidence type="ECO:0000313" key="3">
    <source>
        <dbReference type="EMBL" id="SVC52969.1"/>
    </source>
</evidence>
<dbReference type="InterPro" id="IPR000683">
    <property type="entry name" value="Gfo/Idh/MocA-like_OxRdtase_N"/>
</dbReference>
<feature type="domain" description="Gfo/Idh/MocA-like oxidoreductase N-terminal" evidence="2">
    <location>
        <begin position="4"/>
        <end position="121"/>
    </location>
</feature>
<evidence type="ECO:0000256" key="1">
    <source>
        <dbReference type="ARBA" id="ARBA00023002"/>
    </source>
</evidence>
<dbReference type="GO" id="GO:0000166">
    <property type="term" value="F:nucleotide binding"/>
    <property type="evidence" value="ECO:0007669"/>
    <property type="project" value="InterPro"/>
</dbReference>
<dbReference type="Gene3D" id="3.40.50.720">
    <property type="entry name" value="NAD(P)-binding Rossmann-like Domain"/>
    <property type="match status" value="1"/>
</dbReference>
<dbReference type="InterPro" id="IPR036291">
    <property type="entry name" value="NAD(P)-bd_dom_sf"/>
</dbReference>
<dbReference type="Pfam" id="PF01408">
    <property type="entry name" value="GFO_IDH_MocA"/>
    <property type="match status" value="1"/>
</dbReference>
<accession>A0A382MVP9</accession>
<dbReference type="AlphaFoldDB" id="A0A382MVP9"/>
<dbReference type="SUPFAM" id="SSF51735">
    <property type="entry name" value="NAD(P)-binding Rossmann-fold domains"/>
    <property type="match status" value="1"/>
</dbReference>
<evidence type="ECO:0000259" key="2">
    <source>
        <dbReference type="Pfam" id="PF01408"/>
    </source>
</evidence>
<organism evidence="3">
    <name type="scientific">marine metagenome</name>
    <dbReference type="NCBI Taxonomy" id="408172"/>
    <lineage>
        <taxon>unclassified sequences</taxon>
        <taxon>metagenomes</taxon>
        <taxon>ecological metagenomes</taxon>
    </lineage>
</organism>
<name>A0A382MVP9_9ZZZZ</name>
<proteinExistence type="predicted"/>